<protein>
    <submittedName>
        <fullName evidence="1">Uncharacterized protein</fullName>
    </submittedName>
</protein>
<dbReference type="RefSeq" id="XP_033395221.1">
    <property type="nucleotide sequence ID" value="XM_033546913.1"/>
</dbReference>
<organism evidence="1 2">
    <name type="scientific">Aplosporella prunicola CBS 121167</name>
    <dbReference type="NCBI Taxonomy" id="1176127"/>
    <lineage>
        <taxon>Eukaryota</taxon>
        <taxon>Fungi</taxon>
        <taxon>Dikarya</taxon>
        <taxon>Ascomycota</taxon>
        <taxon>Pezizomycotina</taxon>
        <taxon>Dothideomycetes</taxon>
        <taxon>Dothideomycetes incertae sedis</taxon>
        <taxon>Botryosphaeriales</taxon>
        <taxon>Aplosporellaceae</taxon>
        <taxon>Aplosporella</taxon>
    </lineage>
</organism>
<evidence type="ECO:0000313" key="1">
    <source>
        <dbReference type="EMBL" id="KAF2139508.1"/>
    </source>
</evidence>
<accession>A0A6A6B7B8</accession>
<reference evidence="1" key="1">
    <citation type="journal article" date="2020" name="Stud. Mycol.">
        <title>101 Dothideomycetes genomes: a test case for predicting lifestyles and emergence of pathogens.</title>
        <authorList>
            <person name="Haridas S."/>
            <person name="Albert R."/>
            <person name="Binder M."/>
            <person name="Bloem J."/>
            <person name="Labutti K."/>
            <person name="Salamov A."/>
            <person name="Andreopoulos B."/>
            <person name="Baker S."/>
            <person name="Barry K."/>
            <person name="Bills G."/>
            <person name="Bluhm B."/>
            <person name="Cannon C."/>
            <person name="Castanera R."/>
            <person name="Culley D."/>
            <person name="Daum C."/>
            <person name="Ezra D."/>
            <person name="Gonzalez J."/>
            <person name="Henrissat B."/>
            <person name="Kuo A."/>
            <person name="Liang C."/>
            <person name="Lipzen A."/>
            <person name="Lutzoni F."/>
            <person name="Magnuson J."/>
            <person name="Mondo S."/>
            <person name="Nolan M."/>
            <person name="Ohm R."/>
            <person name="Pangilinan J."/>
            <person name="Park H.-J."/>
            <person name="Ramirez L."/>
            <person name="Alfaro M."/>
            <person name="Sun H."/>
            <person name="Tritt A."/>
            <person name="Yoshinaga Y."/>
            <person name="Zwiers L.-H."/>
            <person name="Turgeon B."/>
            <person name="Goodwin S."/>
            <person name="Spatafora J."/>
            <person name="Crous P."/>
            <person name="Grigoriev I."/>
        </authorList>
    </citation>
    <scope>NUCLEOTIDE SEQUENCE</scope>
    <source>
        <strain evidence="1">CBS 121167</strain>
    </source>
</reference>
<proteinExistence type="predicted"/>
<dbReference type="AlphaFoldDB" id="A0A6A6B7B8"/>
<keyword evidence="2" id="KW-1185">Reference proteome</keyword>
<dbReference type="EMBL" id="ML995492">
    <property type="protein sequence ID" value="KAF2139508.1"/>
    <property type="molecule type" value="Genomic_DNA"/>
</dbReference>
<evidence type="ECO:0000313" key="2">
    <source>
        <dbReference type="Proteomes" id="UP000799438"/>
    </source>
</evidence>
<dbReference type="Proteomes" id="UP000799438">
    <property type="component" value="Unassembled WGS sequence"/>
</dbReference>
<sequence>MACFGIQGQCLTARKPAALFLPFLASIPHVCDCLTRFSKPLDTAFAVRDTLLAALTNLSLESFFSTILYLVTAVCQWCGVCSCAPPHHLPVMIERNGREGRHEAYLGVGAT</sequence>
<name>A0A6A6B7B8_9PEZI</name>
<gene>
    <name evidence="1" type="ORF">K452DRAFT_61517</name>
</gene>
<dbReference type="GeneID" id="54304420"/>